<dbReference type="PROSITE" id="PS50088">
    <property type="entry name" value="ANK_REPEAT"/>
    <property type="match status" value="5"/>
</dbReference>
<dbReference type="InterPro" id="IPR002110">
    <property type="entry name" value="Ankyrin_rpt"/>
</dbReference>
<reference evidence="4 5" key="1">
    <citation type="journal article" date="2024" name="bioRxiv">
        <title>A reference genome for Trichogramma kaykai: A tiny desert-dwelling parasitoid wasp with competing sex-ratio distorters.</title>
        <authorList>
            <person name="Culotta J."/>
            <person name="Lindsey A.R."/>
        </authorList>
    </citation>
    <scope>NUCLEOTIDE SEQUENCE [LARGE SCALE GENOMIC DNA]</scope>
    <source>
        <strain evidence="4 5">KSX58</strain>
    </source>
</reference>
<keyword evidence="2 3" id="KW-0040">ANK repeat</keyword>
<organism evidence="4 5">
    <name type="scientific">Trichogramma kaykai</name>
    <dbReference type="NCBI Taxonomy" id="54128"/>
    <lineage>
        <taxon>Eukaryota</taxon>
        <taxon>Metazoa</taxon>
        <taxon>Ecdysozoa</taxon>
        <taxon>Arthropoda</taxon>
        <taxon>Hexapoda</taxon>
        <taxon>Insecta</taxon>
        <taxon>Pterygota</taxon>
        <taxon>Neoptera</taxon>
        <taxon>Endopterygota</taxon>
        <taxon>Hymenoptera</taxon>
        <taxon>Apocrita</taxon>
        <taxon>Proctotrupomorpha</taxon>
        <taxon>Chalcidoidea</taxon>
        <taxon>Trichogrammatidae</taxon>
        <taxon>Trichogramma</taxon>
    </lineage>
</organism>
<protein>
    <submittedName>
        <fullName evidence="4">Uncharacterized protein</fullName>
    </submittedName>
</protein>
<feature type="repeat" description="ANK" evidence="3">
    <location>
        <begin position="146"/>
        <end position="178"/>
    </location>
</feature>
<proteinExistence type="predicted"/>
<dbReference type="Proteomes" id="UP001627154">
    <property type="component" value="Unassembled WGS sequence"/>
</dbReference>
<feature type="repeat" description="ANK" evidence="3">
    <location>
        <begin position="396"/>
        <end position="420"/>
    </location>
</feature>
<evidence type="ECO:0000256" key="3">
    <source>
        <dbReference type="PROSITE-ProRule" id="PRU00023"/>
    </source>
</evidence>
<dbReference type="SUPFAM" id="SSF48403">
    <property type="entry name" value="Ankyrin repeat"/>
    <property type="match status" value="1"/>
</dbReference>
<name>A0ABD2VZR3_9HYME</name>
<dbReference type="Pfam" id="PF12796">
    <property type="entry name" value="Ank_2"/>
    <property type="match status" value="1"/>
</dbReference>
<dbReference type="SMART" id="SM00248">
    <property type="entry name" value="ANK"/>
    <property type="match status" value="8"/>
</dbReference>
<dbReference type="Pfam" id="PF00023">
    <property type="entry name" value="Ank"/>
    <property type="match status" value="3"/>
</dbReference>
<evidence type="ECO:0000256" key="1">
    <source>
        <dbReference type="ARBA" id="ARBA00022737"/>
    </source>
</evidence>
<gene>
    <name evidence="4" type="ORF">TKK_018427</name>
</gene>
<keyword evidence="1" id="KW-0677">Repeat</keyword>
<feature type="repeat" description="ANK" evidence="3">
    <location>
        <begin position="252"/>
        <end position="284"/>
    </location>
</feature>
<feature type="repeat" description="ANK" evidence="3">
    <location>
        <begin position="324"/>
        <end position="356"/>
    </location>
</feature>
<evidence type="ECO:0000313" key="4">
    <source>
        <dbReference type="EMBL" id="KAL3386241.1"/>
    </source>
</evidence>
<dbReference type="InterPro" id="IPR036770">
    <property type="entry name" value="Ankyrin_rpt-contain_sf"/>
</dbReference>
<dbReference type="PANTHER" id="PTHR24198:SF165">
    <property type="entry name" value="ANKYRIN REPEAT-CONTAINING PROTEIN-RELATED"/>
    <property type="match status" value="1"/>
</dbReference>
<sequence>MSSAKCSRNSVYGINRKRLEILGSLRINIDWDDGAELAELVRRIKIIIGDEWKGELPDLLSIFTPKQIDKLLKTAVKSKHYKREFIDLVISTGYRDVPKLNRDGVPYLRRTTAIHHEARDKCPDVETIGRLFEIYHRCDLNYFDEHGVTHFHVACEHGLEDVVEKFIELGQDPNCATGRTGDTPLNLALDNDRKGVARLLLRKGADPNRPDGTGSTPLHIICKNRHAGLAGLLFGACDLLRRPVQLEARDKLGETPLHSALRCRNKKLVEVLLRRGADPNAIAGGGASPLHIIYDSHDAEWLRRFLEICDELDQLVLVDARDESGNAPLHLALEQDYEDMVEALLRLGADPNCANGDGVKPVHLICRRNKAALARTFFEISRSVGQPVQVDARDCRGRTPLQLAVARFNLDMIDALVDHGRADLDGLVFPEAKDFRVAECELEFAARLIGCLERLEAKGYWFKRQDLLTIMRLFAKYQLFEVAADLETRWYDDDEFQRSAKRTMICLTRRKRDNENDDDNEDDADEDDYDDDVISLHELLKSPADKIARILIHRTNYRKFLAHSDPRDFPEGYMQACLVHLCEMISRRFFRRWSLESVSQLSWASCAGKGLPRLCCDKIMEYLRNEDLFRVFLAAADESTRWQQ</sequence>
<dbReference type="PANTHER" id="PTHR24198">
    <property type="entry name" value="ANKYRIN REPEAT AND PROTEIN KINASE DOMAIN-CONTAINING PROTEIN"/>
    <property type="match status" value="1"/>
</dbReference>
<accession>A0ABD2VZR3</accession>
<comment type="caution">
    <text evidence="4">The sequence shown here is derived from an EMBL/GenBank/DDBJ whole genome shotgun (WGS) entry which is preliminary data.</text>
</comment>
<dbReference type="PROSITE" id="PS50297">
    <property type="entry name" value="ANK_REP_REGION"/>
    <property type="match status" value="4"/>
</dbReference>
<dbReference type="AlphaFoldDB" id="A0ABD2VZR3"/>
<dbReference type="EMBL" id="JBJJXI010000148">
    <property type="protein sequence ID" value="KAL3386241.1"/>
    <property type="molecule type" value="Genomic_DNA"/>
</dbReference>
<evidence type="ECO:0000256" key="2">
    <source>
        <dbReference type="ARBA" id="ARBA00023043"/>
    </source>
</evidence>
<evidence type="ECO:0000313" key="5">
    <source>
        <dbReference type="Proteomes" id="UP001627154"/>
    </source>
</evidence>
<dbReference type="Gene3D" id="1.25.40.20">
    <property type="entry name" value="Ankyrin repeat-containing domain"/>
    <property type="match status" value="2"/>
</dbReference>
<keyword evidence="5" id="KW-1185">Reference proteome</keyword>
<feature type="repeat" description="ANK" evidence="3">
    <location>
        <begin position="180"/>
        <end position="212"/>
    </location>
</feature>